<protein>
    <recommendedName>
        <fullName evidence="1">Fatty acid desaturase domain-containing protein</fullName>
    </recommendedName>
</protein>
<sequence>QKSWTFARGALATVDRPVFGWIGWFFWHGISSTHVAHHFFVSIPFYNLPQVTEVIKPVLGEYYCYDSTPTMYALWRSFTQCTFIEDEGDVVFFKNQHGEAVREYVEPEPRRRRRRRARAMTRRGSWLGSRGASGVVGLRDPPILPPDCRP</sequence>
<evidence type="ECO:0000259" key="1">
    <source>
        <dbReference type="Pfam" id="PF00487"/>
    </source>
</evidence>
<dbReference type="GO" id="GO:0016491">
    <property type="term" value="F:oxidoreductase activity"/>
    <property type="evidence" value="ECO:0007669"/>
    <property type="project" value="InterPro"/>
</dbReference>
<dbReference type="InterPro" id="IPR012171">
    <property type="entry name" value="Fatty_acid_desaturase"/>
</dbReference>
<dbReference type="GO" id="GO:0006629">
    <property type="term" value="P:lipid metabolic process"/>
    <property type="evidence" value="ECO:0007669"/>
    <property type="project" value="InterPro"/>
</dbReference>
<dbReference type="Proteomes" id="UP000313359">
    <property type="component" value="Unassembled WGS sequence"/>
</dbReference>
<gene>
    <name evidence="2" type="ORF">L227DRAFT_509994</name>
</gene>
<organism evidence="2 3">
    <name type="scientific">Lentinus tigrinus ALCF2SS1-6</name>
    <dbReference type="NCBI Taxonomy" id="1328759"/>
    <lineage>
        <taxon>Eukaryota</taxon>
        <taxon>Fungi</taxon>
        <taxon>Dikarya</taxon>
        <taxon>Basidiomycota</taxon>
        <taxon>Agaricomycotina</taxon>
        <taxon>Agaricomycetes</taxon>
        <taxon>Polyporales</taxon>
        <taxon>Polyporaceae</taxon>
        <taxon>Lentinus</taxon>
    </lineage>
</organism>
<accession>A0A5C2RUT3</accession>
<keyword evidence="3" id="KW-1185">Reference proteome</keyword>
<feature type="domain" description="Fatty acid desaturase" evidence="1">
    <location>
        <begin position="19"/>
        <end position="65"/>
    </location>
</feature>
<reference evidence="2" key="1">
    <citation type="journal article" date="2018" name="Genome Biol. Evol.">
        <title>Genomics and development of Lentinus tigrinus, a white-rot wood-decaying mushroom with dimorphic fruiting bodies.</title>
        <authorList>
            <person name="Wu B."/>
            <person name="Xu Z."/>
            <person name="Knudson A."/>
            <person name="Carlson A."/>
            <person name="Chen N."/>
            <person name="Kovaka S."/>
            <person name="LaButti K."/>
            <person name="Lipzen A."/>
            <person name="Pennachio C."/>
            <person name="Riley R."/>
            <person name="Schakwitz W."/>
            <person name="Umezawa K."/>
            <person name="Ohm R.A."/>
            <person name="Grigoriev I.V."/>
            <person name="Nagy L.G."/>
            <person name="Gibbons J."/>
            <person name="Hibbett D."/>
        </authorList>
    </citation>
    <scope>NUCLEOTIDE SEQUENCE [LARGE SCALE GENOMIC DNA]</scope>
    <source>
        <strain evidence="2">ALCF2SS1-6</strain>
    </source>
</reference>
<dbReference type="InterPro" id="IPR005804">
    <property type="entry name" value="FA_desaturase_dom"/>
</dbReference>
<feature type="non-terminal residue" evidence="2">
    <location>
        <position position="1"/>
    </location>
</feature>
<proteinExistence type="predicted"/>
<dbReference type="PANTHER" id="PTHR32100">
    <property type="entry name" value="OMEGA-6 FATTY ACID DESATURASE, CHLOROPLASTIC"/>
    <property type="match status" value="1"/>
</dbReference>
<evidence type="ECO:0000313" key="3">
    <source>
        <dbReference type="Proteomes" id="UP000313359"/>
    </source>
</evidence>
<dbReference type="Pfam" id="PF00487">
    <property type="entry name" value="FA_desaturase"/>
    <property type="match status" value="1"/>
</dbReference>
<dbReference type="EMBL" id="ML122295">
    <property type="protein sequence ID" value="RPD55443.1"/>
    <property type="molecule type" value="Genomic_DNA"/>
</dbReference>
<dbReference type="OrthoDB" id="1461976at2759"/>
<dbReference type="AlphaFoldDB" id="A0A5C2RUT3"/>
<name>A0A5C2RUT3_9APHY</name>
<evidence type="ECO:0000313" key="2">
    <source>
        <dbReference type="EMBL" id="RPD55443.1"/>
    </source>
</evidence>
<dbReference type="STRING" id="1328759.A0A5C2RUT3"/>